<organism evidence="1 2">
    <name type="scientific">Rhabditophanes sp. KR3021</name>
    <dbReference type="NCBI Taxonomy" id="114890"/>
    <lineage>
        <taxon>Eukaryota</taxon>
        <taxon>Metazoa</taxon>
        <taxon>Ecdysozoa</taxon>
        <taxon>Nematoda</taxon>
        <taxon>Chromadorea</taxon>
        <taxon>Rhabditida</taxon>
        <taxon>Tylenchina</taxon>
        <taxon>Panagrolaimomorpha</taxon>
        <taxon>Strongyloidoidea</taxon>
        <taxon>Alloionematidae</taxon>
        <taxon>Rhabditophanes</taxon>
    </lineage>
</organism>
<name>A0AC35UBZ5_9BILA</name>
<evidence type="ECO:0000313" key="1">
    <source>
        <dbReference type="Proteomes" id="UP000095286"/>
    </source>
</evidence>
<protein>
    <submittedName>
        <fullName evidence="2">CBS domain-containing protein</fullName>
    </submittedName>
</protein>
<accession>A0AC35UBZ5</accession>
<evidence type="ECO:0000313" key="2">
    <source>
        <dbReference type="WBParaSite" id="RSKR_0000975400.1"/>
    </source>
</evidence>
<sequence>MTLGKNIRPSIQSAANLNAKLLSSQTYYVTPGTRIRPHSFSIPLNSLNVVLLNNAPVSNFTANYFERYGAKVSKYCENMGSEDILRKAEKNYEILKLTHDNGQSQLIKLLRRTDLLIDNLAGNCLERYNINCDELMKFNSRLIIARTSSYDRQDKLNYENPSEISVAFKSGVMNHIFNDNVSINGNSTLSRNTSINRTTEENTIETANKNTHKQTNATEIAAFDKNILIRSNAKAFVCAAETFTVTQILMALIERNAIGNRQVLNLSLVDNLKNITLLSKECESKVADKFNRVYTTRDNDKIVVGICDTKDIHEFLSDLCLDEDCTEREVEEKIKSKSTSECRMKFQFSGYITIINK</sequence>
<proteinExistence type="predicted"/>
<dbReference type="Proteomes" id="UP000095286">
    <property type="component" value="Unplaced"/>
</dbReference>
<reference evidence="2" key="1">
    <citation type="submission" date="2016-11" db="UniProtKB">
        <authorList>
            <consortium name="WormBaseParasite"/>
        </authorList>
    </citation>
    <scope>IDENTIFICATION</scope>
    <source>
        <strain evidence="2">KR3021</strain>
    </source>
</reference>
<dbReference type="WBParaSite" id="RSKR_0000975400.1">
    <property type="protein sequence ID" value="RSKR_0000975400.1"/>
    <property type="gene ID" value="RSKR_0000975400"/>
</dbReference>